<dbReference type="InterPro" id="IPR046450">
    <property type="entry name" value="PA_dom_sf"/>
</dbReference>
<dbReference type="GO" id="GO:0008235">
    <property type="term" value="F:metalloexopeptidase activity"/>
    <property type="evidence" value="ECO:0007669"/>
    <property type="project" value="InterPro"/>
</dbReference>
<keyword evidence="3" id="KW-0472">Membrane</keyword>
<dbReference type="Proteomes" id="UP000663881">
    <property type="component" value="Unassembled WGS sequence"/>
</dbReference>
<dbReference type="PANTHER" id="PTHR12147:SF26">
    <property type="entry name" value="PEPTIDASE M28 DOMAIN-CONTAINING PROTEIN"/>
    <property type="match status" value="1"/>
</dbReference>
<dbReference type="Pfam" id="PF04389">
    <property type="entry name" value="Peptidase_M28"/>
    <property type="match status" value="1"/>
</dbReference>
<dbReference type="CDD" id="cd00538">
    <property type="entry name" value="PA"/>
    <property type="match status" value="1"/>
</dbReference>
<feature type="domain" description="PA" evidence="4">
    <location>
        <begin position="207"/>
        <end position="290"/>
    </location>
</feature>
<dbReference type="EMBL" id="CAJOAY010002444">
    <property type="protein sequence ID" value="CAF3953116.1"/>
    <property type="molecule type" value="Genomic_DNA"/>
</dbReference>
<keyword evidence="3" id="KW-1133">Transmembrane helix</keyword>
<dbReference type="Pfam" id="PF02225">
    <property type="entry name" value="PA"/>
    <property type="match status" value="1"/>
</dbReference>
<feature type="transmembrane region" description="Helical" evidence="3">
    <location>
        <begin position="16"/>
        <end position="40"/>
    </location>
</feature>
<evidence type="ECO:0000313" key="7">
    <source>
        <dbReference type="Proteomes" id="UP000663881"/>
    </source>
</evidence>
<dbReference type="SUPFAM" id="SSF52025">
    <property type="entry name" value="PA domain"/>
    <property type="match status" value="1"/>
</dbReference>
<dbReference type="InterPro" id="IPR045175">
    <property type="entry name" value="M28_fam"/>
</dbReference>
<dbReference type="Gene3D" id="3.40.630.10">
    <property type="entry name" value="Zn peptidases"/>
    <property type="match status" value="1"/>
</dbReference>
<evidence type="ECO:0008006" key="8">
    <source>
        <dbReference type="Google" id="ProtNLM"/>
    </source>
</evidence>
<evidence type="ECO:0000256" key="3">
    <source>
        <dbReference type="SAM" id="Phobius"/>
    </source>
</evidence>
<dbReference type="SUPFAM" id="SSF53187">
    <property type="entry name" value="Zn-dependent exopeptidases"/>
    <property type="match status" value="1"/>
</dbReference>
<feature type="domain" description="Peptidase M28" evidence="5">
    <location>
        <begin position="319"/>
        <end position="554"/>
    </location>
</feature>
<evidence type="ECO:0000259" key="4">
    <source>
        <dbReference type="Pfam" id="PF02225"/>
    </source>
</evidence>
<evidence type="ECO:0000256" key="1">
    <source>
        <dbReference type="ARBA" id="ARBA00001947"/>
    </source>
</evidence>
<organism evidence="6 7">
    <name type="scientific">Adineta steineri</name>
    <dbReference type="NCBI Taxonomy" id="433720"/>
    <lineage>
        <taxon>Eukaryota</taxon>
        <taxon>Metazoa</taxon>
        <taxon>Spiralia</taxon>
        <taxon>Gnathifera</taxon>
        <taxon>Rotifera</taxon>
        <taxon>Eurotatoria</taxon>
        <taxon>Bdelloidea</taxon>
        <taxon>Adinetida</taxon>
        <taxon>Adinetidae</taxon>
        <taxon>Adineta</taxon>
    </lineage>
</organism>
<proteinExistence type="inferred from homology"/>
<gene>
    <name evidence="6" type="ORF">OKA104_LOCUS27083</name>
</gene>
<comment type="caution">
    <text evidence="6">The sequence shown here is derived from an EMBL/GenBank/DDBJ whole genome shotgun (WGS) entry which is preliminary data.</text>
</comment>
<sequence>MESSTNEYKMLKFMKILVPVVGVGIVLTTVVFALSIATLVKVNKGFNDFQGNTIETTNPTNPTTVPVITPATIIPITTATTTTTDQPLPNPTLPTSINITNIMDHLSAFQRIATANNRNRAVTTTGYNQTLDYITNTLAANTNFNVTKTFFPIRQFALASDPILISSINGVIKNYTFSKDLSAADFYYIQLSVGANFMDSAEISVIPNVGCSNDDWSNANPPVAGRVALEKRGVCAFSDKGVLAAQNNAAAILIYNDGVTPDRVQPMAINLGQENVLPALFLSFPVGQALTDAAQDPLTNTSVQLVINVQNLPLSPVGNICADTPTGDATQTIVIGSHSDSVEEGPGINDNGSGSAANLGLAIALARLFQASTYPKYKYRIRFCWWGAEEIGLLGSDYHVKQAKNATDVGERLQDYLINLNYDMLGSPNYIFGIYDGQTANNDTPSQALPGSNKITTLFRDWFISQKLPWNHTDFSGRSDYGPFLAKGIVAGGLFTGGDDVKTQETHDYMAQMLGQGMGGTVGDDYDPCYHKACDSIQNINVFAFEKMVQAAAYALESLARQDDLSGWLYPNGKPTRSNNESPQRKYNSINEYFRMPYL</sequence>
<name>A0A819KUU3_9BILA</name>
<dbReference type="AlphaFoldDB" id="A0A819KUU3"/>
<comment type="cofactor">
    <cofactor evidence="1">
        <name>Zn(2+)</name>
        <dbReference type="ChEBI" id="CHEBI:29105"/>
    </cofactor>
</comment>
<protein>
    <recommendedName>
        <fullName evidence="8">Aminopeptidase</fullName>
    </recommendedName>
</protein>
<keyword evidence="3" id="KW-0812">Transmembrane</keyword>
<dbReference type="InterPro" id="IPR003137">
    <property type="entry name" value="PA_domain"/>
</dbReference>
<reference evidence="6" key="1">
    <citation type="submission" date="2021-02" db="EMBL/GenBank/DDBJ databases">
        <authorList>
            <person name="Nowell W R."/>
        </authorList>
    </citation>
    <scope>NUCLEOTIDE SEQUENCE</scope>
</reference>
<evidence type="ECO:0000313" key="6">
    <source>
        <dbReference type="EMBL" id="CAF3953116.1"/>
    </source>
</evidence>
<evidence type="ECO:0000259" key="5">
    <source>
        <dbReference type="Pfam" id="PF04389"/>
    </source>
</evidence>
<dbReference type="PANTHER" id="PTHR12147">
    <property type="entry name" value="METALLOPEPTIDASE M28 FAMILY MEMBER"/>
    <property type="match status" value="1"/>
</dbReference>
<accession>A0A819KUU3</accession>
<evidence type="ECO:0000256" key="2">
    <source>
        <dbReference type="ARBA" id="ARBA00005634"/>
    </source>
</evidence>
<comment type="similarity">
    <text evidence="2">Belongs to the peptidase M28 family. M28B subfamily.</text>
</comment>
<dbReference type="GO" id="GO:0006508">
    <property type="term" value="P:proteolysis"/>
    <property type="evidence" value="ECO:0007669"/>
    <property type="project" value="InterPro"/>
</dbReference>
<dbReference type="InterPro" id="IPR007484">
    <property type="entry name" value="Peptidase_M28"/>
</dbReference>